<keyword evidence="2" id="KW-1185">Reference proteome</keyword>
<comment type="caution">
    <text evidence="1">The sequence shown here is derived from an EMBL/GenBank/DDBJ whole genome shotgun (WGS) entry which is preliminary data.</text>
</comment>
<name>A0A3M0C5I5_9PROT</name>
<dbReference type="PANTHER" id="PTHR36154">
    <property type="entry name" value="DNA-BINDING TRANSCRIPTIONAL ACTIVATOR ALPA"/>
    <property type="match status" value="1"/>
</dbReference>
<dbReference type="Gene3D" id="1.10.238.160">
    <property type="match status" value="1"/>
</dbReference>
<sequence length="81" mass="9597">MPGYSEPPNRLTDPYGRFMRMSDVEETVGLKRSKIYELMNDPVDPFPSPIHIGKVSRWVEREIIAWKEKRLQMARRYALSE</sequence>
<dbReference type="Proteomes" id="UP000271227">
    <property type="component" value="Unassembled WGS sequence"/>
</dbReference>
<dbReference type="InParanoid" id="A0A3M0C5I5"/>
<accession>A0A3M0C5I5</accession>
<dbReference type="EMBL" id="REFR01000012">
    <property type="protein sequence ID" value="RMB04998.1"/>
    <property type="molecule type" value="Genomic_DNA"/>
</dbReference>
<dbReference type="InterPro" id="IPR052931">
    <property type="entry name" value="Prophage_regulatory_activator"/>
</dbReference>
<organism evidence="1 2">
    <name type="scientific">Eilatimonas milleporae</name>
    <dbReference type="NCBI Taxonomy" id="911205"/>
    <lineage>
        <taxon>Bacteria</taxon>
        <taxon>Pseudomonadati</taxon>
        <taxon>Pseudomonadota</taxon>
        <taxon>Alphaproteobacteria</taxon>
        <taxon>Kordiimonadales</taxon>
        <taxon>Kordiimonadaceae</taxon>
        <taxon>Eilatimonas</taxon>
    </lineage>
</organism>
<dbReference type="AlphaFoldDB" id="A0A3M0C5I5"/>
<protein>
    <submittedName>
        <fullName evidence="1">AlpA family transcriptional regulator</fullName>
    </submittedName>
</protein>
<dbReference type="InterPro" id="IPR010260">
    <property type="entry name" value="AlpA"/>
</dbReference>
<gene>
    <name evidence="1" type="ORF">BXY39_2574</name>
</gene>
<proteinExistence type="predicted"/>
<dbReference type="Pfam" id="PF05930">
    <property type="entry name" value="Phage_AlpA"/>
    <property type="match status" value="1"/>
</dbReference>
<dbReference type="PANTHER" id="PTHR36154:SF1">
    <property type="entry name" value="DNA-BINDING TRANSCRIPTIONAL ACTIVATOR ALPA"/>
    <property type="match status" value="1"/>
</dbReference>
<evidence type="ECO:0000313" key="2">
    <source>
        <dbReference type="Proteomes" id="UP000271227"/>
    </source>
</evidence>
<reference evidence="1 2" key="1">
    <citation type="submission" date="2018-10" db="EMBL/GenBank/DDBJ databases">
        <title>Genomic Encyclopedia of Archaeal and Bacterial Type Strains, Phase II (KMG-II): from individual species to whole genera.</title>
        <authorList>
            <person name="Goeker M."/>
        </authorList>
    </citation>
    <scope>NUCLEOTIDE SEQUENCE [LARGE SCALE GENOMIC DNA]</scope>
    <source>
        <strain evidence="1 2">DSM 25217</strain>
    </source>
</reference>
<evidence type="ECO:0000313" key="1">
    <source>
        <dbReference type="EMBL" id="RMB04998.1"/>
    </source>
</evidence>